<feature type="compositionally biased region" description="Basic and acidic residues" evidence="5">
    <location>
        <begin position="391"/>
        <end position="402"/>
    </location>
</feature>
<feature type="region of interest" description="Disordered" evidence="5">
    <location>
        <begin position="387"/>
        <end position="467"/>
    </location>
</feature>
<protein>
    <submittedName>
        <fullName evidence="8">Uncharacterized protein</fullName>
    </submittedName>
</protein>
<keyword evidence="9" id="KW-1185">Reference proteome</keyword>
<evidence type="ECO:0000256" key="1">
    <source>
        <dbReference type="ARBA" id="ARBA00004604"/>
    </source>
</evidence>
<evidence type="ECO:0000313" key="8">
    <source>
        <dbReference type="EMBL" id="PVZ98924.1"/>
    </source>
</evidence>
<dbReference type="GO" id="GO:0006364">
    <property type="term" value="P:rRNA processing"/>
    <property type="evidence" value="ECO:0007669"/>
    <property type="project" value="InterPro"/>
</dbReference>
<feature type="compositionally biased region" description="Basic residues" evidence="5">
    <location>
        <begin position="558"/>
        <end position="567"/>
    </location>
</feature>
<dbReference type="Pfam" id="PF25121">
    <property type="entry name" value="RRM_ESF1"/>
    <property type="match status" value="1"/>
</dbReference>
<feature type="region of interest" description="Disordered" evidence="5">
    <location>
        <begin position="1"/>
        <end position="28"/>
    </location>
</feature>
<dbReference type="PANTHER" id="PTHR12202">
    <property type="entry name" value="ESF1 HOMOLOG"/>
    <property type="match status" value="1"/>
</dbReference>
<comment type="subcellular location">
    <subcellularLocation>
        <location evidence="1">Nucleus</location>
        <location evidence="1">Nucleolus</location>
    </subcellularLocation>
</comment>
<organism evidence="8 9">
    <name type="scientific">Smittium angustum</name>
    <dbReference type="NCBI Taxonomy" id="133377"/>
    <lineage>
        <taxon>Eukaryota</taxon>
        <taxon>Fungi</taxon>
        <taxon>Fungi incertae sedis</taxon>
        <taxon>Zoopagomycota</taxon>
        <taxon>Kickxellomycotina</taxon>
        <taxon>Harpellomycetes</taxon>
        <taxon>Harpellales</taxon>
        <taxon>Legeriomycetaceae</taxon>
        <taxon>Smittium</taxon>
    </lineage>
</organism>
<dbReference type="Proteomes" id="UP000245591">
    <property type="component" value="Unassembled WGS sequence"/>
</dbReference>
<feature type="domain" description="ESF1 RRM" evidence="7">
    <location>
        <begin position="156"/>
        <end position="300"/>
    </location>
</feature>
<comment type="similarity">
    <text evidence="2">Belongs to the ESF1 family.</text>
</comment>
<dbReference type="InterPro" id="IPR012580">
    <property type="entry name" value="NUC153"/>
</dbReference>
<proteinExistence type="inferred from homology"/>
<feature type="compositionally biased region" description="Basic and acidic residues" evidence="5">
    <location>
        <begin position="7"/>
        <end position="20"/>
    </location>
</feature>
<feature type="region of interest" description="Disordered" evidence="5">
    <location>
        <begin position="496"/>
        <end position="517"/>
    </location>
</feature>
<evidence type="ECO:0000256" key="2">
    <source>
        <dbReference type="ARBA" id="ARBA00009087"/>
    </source>
</evidence>
<dbReference type="GO" id="GO:0003723">
    <property type="term" value="F:RNA binding"/>
    <property type="evidence" value="ECO:0007669"/>
    <property type="project" value="TreeGrafter"/>
</dbReference>
<reference evidence="8 9" key="1">
    <citation type="journal article" date="2018" name="MBio">
        <title>Comparative Genomics Reveals the Core Gene Toolbox for the Fungus-Insect Symbiosis.</title>
        <authorList>
            <person name="Wang Y."/>
            <person name="Stata M."/>
            <person name="Wang W."/>
            <person name="Stajich J.E."/>
            <person name="White M.M."/>
            <person name="Moncalvo J.M."/>
        </authorList>
    </citation>
    <scope>NUCLEOTIDE SEQUENCE [LARGE SCALE GENOMIC DNA]</scope>
    <source>
        <strain evidence="8 9">AUS-126-30</strain>
    </source>
</reference>
<feature type="compositionally biased region" description="Low complexity" evidence="5">
    <location>
        <begin position="82"/>
        <end position="100"/>
    </location>
</feature>
<gene>
    <name evidence="8" type="ORF">BB558_005068</name>
</gene>
<feature type="region of interest" description="Disordered" evidence="5">
    <location>
        <begin position="72"/>
        <end position="148"/>
    </location>
</feature>
<dbReference type="InterPro" id="IPR056750">
    <property type="entry name" value="RRM_ESF1"/>
</dbReference>
<evidence type="ECO:0000259" key="7">
    <source>
        <dbReference type="Pfam" id="PF25121"/>
    </source>
</evidence>
<accession>A0A2U1J1J8</accession>
<keyword evidence="3" id="KW-0175">Coiled coil</keyword>
<dbReference type="InterPro" id="IPR039754">
    <property type="entry name" value="Esf1"/>
</dbReference>
<feature type="domain" description="NUC153" evidence="6">
    <location>
        <begin position="524"/>
        <end position="551"/>
    </location>
</feature>
<dbReference type="AlphaFoldDB" id="A0A2U1J1J8"/>
<feature type="region of interest" description="Disordered" evidence="5">
    <location>
        <begin position="534"/>
        <end position="567"/>
    </location>
</feature>
<feature type="compositionally biased region" description="Acidic residues" evidence="5">
    <location>
        <begin position="123"/>
        <end position="143"/>
    </location>
</feature>
<dbReference type="GO" id="GO:0005730">
    <property type="term" value="C:nucleolus"/>
    <property type="evidence" value="ECO:0007669"/>
    <property type="project" value="UniProtKB-SubCell"/>
</dbReference>
<evidence type="ECO:0000256" key="3">
    <source>
        <dbReference type="ARBA" id="ARBA00023054"/>
    </source>
</evidence>
<evidence type="ECO:0000256" key="4">
    <source>
        <dbReference type="ARBA" id="ARBA00023242"/>
    </source>
</evidence>
<evidence type="ECO:0000256" key="5">
    <source>
        <dbReference type="SAM" id="MobiDB-lite"/>
    </source>
</evidence>
<sequence length="567" mass="64547">MAEENISDPRFKHIEKDPRFLRPSQRKNKFVVDERFASRLEGSEFMQKVDKYGRKKKDSKLKAQLNRFYVFDKDTKEPKAGSSSETTENSSSESESSSSESEPETKLKGTQKKRIDRARGEGISDESSDSSSDESVDTDVADIYDDKDVQVGETRTNRIAAVNMDWENLRAVDLLASFTGFKPASGSVLSIKIYISDFGKERIKAETEQGPPTNVYSNETKKKPIEYEEGDGFDQSSLRKYELEKLKYYYAIAECDSVETASAIYDNCDSTEFESSANQFDLRFVPDETEFADEPVDVATRVPDNYKPIEFVTTALQHSRVKLTWDAEDPKRVQIIKKAFTKDEIDDMDYKAFVASSGSDSDESGGEGKKRRADEYRKLLLSGLGESGGVFDRKGRNNKEEGSSGEDEGGMEITFTPGLSNRVDKNDFFEVSEDSEEETEGRKGETRGRRGEVKENKKIDKKEEREKKEAELELLMMDDEMSKQKHFDLKQIVKSEKKVRGKKGKRNARELEDLQEDFQIDTNDPRFASIYNSSEFAIDPNSKSFKKTKGMSSLLSERRKRHGNSHN</sequence>
<dbReference type="PANTHER" id="PTHR12202:SF0">
    <property type="entry name" value="ESF1 HOMOLOG"/>
    <property type="match status" value="1"/>
</dbReference>
<keyword evidence="4" id="KW-0539">Nucleus</keyword>
<evidence type="ECO:0000313" key="9">
    <source>
        <dbReference type="Proteomes" id="UP000245591"/>
    </source>
</evidence>
<evidence type="ECO:0000259" key="6">
    <source>
        <dbReference type="Pfam" id="PF08159"/>
    </source>
</evidence>
<comment type="caution">
    <text evidence="8">The sequence shown here is derived from an EMBL/GenBank/DDBJ whole genome shotgun (WGS) entry which is preliminary data.</text>
</comment>
<name>A0A2U1J1J8_SMIAN</name>
<dbReference type="Pfam" id="PF08159">
    <property type="entry name" value="NUC153"/>
    <property type="match status" value="1"/>
</dbReference>
<feature type="compositionally biased region" description="Acidic residues" evidence="5">
    <location>
        <begin position="430"/>
        <end position="439"/>
    </location>
</feature>
<dbReference type="EMBL" id="MBFU01000495">
    <property type="protein sequence ID" value="PVZ98924.1"/>
    <property type="molecule type" value="Genomic_DNA"/>
</dbReference>
<feature type="compositionally biased region" description="Basic and acidic residues" evidence="5">
    <location>
        <begin position="440"/>
        <end position="467"/>
    </location>
</feature>